<evidence type="ECO:0000313" key="1">
    <source>
        <dbReference type="EMBL" id="RMZ97122.1"/>
    </source>
</evidence>
<proteinExistence type="predicted"/>
<keyword evidence="2" id="KW-1185">Reference proteome</keyword>
<name>A0A3M7PDI7_BRAPC</name>
<protein>
    <submittedName>
        <fullName evidence="1">Uncharacterized protein</fullName>
    </submittedName>
</protein>
<reference evidence="1 2" key="1">
    <citation type="journal article" date="2018" name="Sci. Rep.">
        <title>Genomic signatures of local adaptation to the degree of environmental predictability in rotifers.</title>
        <authorList>
            <person name="Franch-Gras L."/>
            <person name="Hahn C."/>
            <person name="Garcia-Roger E.M."/>
            <person name="Carmona M.J."/>
            <person name="Serra M."/>
            <person name="Gomez A."/>
        </authorList>
    </citation>
    <scope>NUCLEOTIDE SEQUENCE [LARGE SCALE GENOMIC DNA]</scope>
    <source>
        <strain evidence="1">HYR1</strain>
    </source>
</reference>
<dbReference type="EMBL" id="REGN01011621">
    <property type="protein sequence ID" value="RMZ97122.1"/>
    <property type="molecule type" value="Genomic_DNA"/>
</dbReference>
<gene>
    <name evidence="1" type="ORF">BpHYR1_024923</name>
</gene>
<accession>A0A3M7PDI7</accession>
<organism evidence="1 2">
    <name type="scientific">Brachionus plicatilis</name>
    <name type="common">Marine rotifer</name>
    <name type="synonym">Brachionus muelleri</name>
    <dbReference type="NCBI Taxonomy" id="10195"/>
    <lineage>
        <taxon>Eukaryota</taxon>
        <taxon>Metazoa</taxon>
        <taxon>Spiralia</taxon>
        <taxon>Gnathifera</taxon>
        <taxon>Rotifera</taxon>
        <taxon>Eurotatoria</taxon>
        <taxon>Monogononta</taxon>
        <taxon>Pseudotrocha</taxon>
        <taxon>Ploima</taxon>
        <taxon>Brachionidae</taxon>
        <taxon>Brachionus</taxon>
    </lineage>
</organism>
<dbReference type="AlphaFoldDB" id="A0A3M7PDI7"/>
<evidence type="ECO:0000313" key="2">
    <source>
        <dbReference type="Proteomes" id="UP000276133"/>
    </source>
</evidence>
<comment type="caution">
    <text evidence="1">The sequence shown here is derived from an EMBL/GenBank/DDBJ whole genome shotgun (WGS) entry which is preliminary data.</text>
</comment>
<sequence>MSILYAVLFFLVFDSKKLVLSKILIQKYFFRSRILTFQYTLIVRLYSSSRLLRSSQLFRTNLRIYLNNK</sequence>
<dbReference type="Proteomes" id="UP000276133">
    <property type="component" value="Unassembled WGS sequence"/>
</dbReference>